<reference evidence="2 3" key="1">
    <citation type="submission" date="2019-06" db="EMBL/GenBank/DDBJ databases">
        <authorList>
            <person name="Palmer J.M."/>
        </authorList>
    </citation>
    <scope>NUCLEOTIDE SEQUENCE [LARGE SCALE GENOMIC DNA]</scope>
    <source>
        <strain evidence="2 3">TWF788</strain>
    </source>
</reference>
<evidence type="ECO:0000313" key="3">
    <source>
        <dbReference type="Proteomes" id="UP000479691"/>
    </source>
</evidence>
<proteinExistence type="predicted"/>
<protein>
    <submittedName>
        <fullName evidence="2">Uncharacterized protein</fullName>
    </submittedName>
</protein>
<comment type="caution">
    <text evidence="2">The sequence shown here is derived from an EMBL/GenBank/DDBJ whole genome shotgun (WGS) entry which is preliminary data.</text>
</comment>
<evidence type="ECO:0000313" key="2">
    <source>
        <dbReference type="EMBL" id="KAF3190725.1"/>
    </source>
</evidence>
<dbReference type="Proteomes" id="UP000479691">
    <property type="component" value="Unassembled WGS sequence"/>
</dbReference>
<evidence type="ECO:0000256" key="1">
    <source>
        <dbReference type="SAM" id="MobiDB-lite"/>
    </source>
</evidence>
<organism evidence="2 3">
    <name type="scientific">Orbilia oligospora</name>
    <name type="common">Nematode-trapping fungus</name>
    <name type="synonym">Arthrobotrys oligospora</name>
    <dbReference type="NCBI Taxonomy" id="2813651"/>
    <lineage>
        <taxon>Eukaryota</taxon>
        <taxon>Fungi</taxon>
        <taxon>Dikarya</taxon>
        <taxon>Ascomycota</taxon>
        <taxon>Pezizomycotina</taxon>
        <taxon>Orbiliomycetes</taxon>
        <taxon>Orbiliales</taxon>
        <taxon>Orbiliaceae</taxon>
        <taxon>Orbilia</taxon>
    </lineage>
</organism>
<dbReference type="AlphaFoldDB" id="A0A7C8U1E2"/>
<feature type="region of interest" description="Disordered" evidence="1">
    <location>
        <begin position="1"/>
        <end position="35"/>
    </location>
</feature>
<gene>
    <name evidence="2" type="ORF">TWF788_008247</name>
</gene>
<sequence length="221" mass="25102">MSAPPPPPQLSLVRPTVPKPALTAKKDPGGKPKKQNLNTTLIREAFNDQYWLERTGNWSQIFPLENVLTLIQVTLHENIYPALLILSRRYAIKSMIIWEIKCRRTLGTEDNLVKSKQQWLPVVVRVLHGSYMGEQDVESKNKEPSDKKATPRGSPLSLREWSRITGRTLESSRQQQSANQLLISARKLLGGRLTPPLHFSGFFGPPQILGSKFISRRTKKF</sequence>
<feature type="region of interest" description="Disordered" evidence="1">
    <location>
        <begin position="135"/>
        <end position="155"/>
    </location>
</feature>
<name>A0A7C8U1E2_ORBOL</name>
<dbReference type="EMBL" id="JAABOE010000005">
    <property type="protein sequence ID" value="KAF3190725.1"/>
    <property type="molecule type" value="Genomic_DNA"/>
</dbReference>
<feature type="compositionally biased region" description="Basic and acidic residues" evidence="1">
    <location>
        <begin position="137"/>
        <end position="149"/>
    </location>
</feature>
<accession>A0A7C8U1E2</accession>